<sequence length="941" mass="100247">MKKTCCLLVLLAVVVWTTEGRRVASRTRESLRGRRYSGRKLDGHDSSNDRKKNHENKGSYSADEPKKGEFSSSDDSPSQPGAKTTMMMMGMMQANGAKVQGPMNAVDQDSPEEETEDPTEDDYMEEPYQYPETPLEDSPDDLTPEFETPPSETGMMQGNMNEAKMNNRGMMTMNNGRMMAHNGMRQQPKMTSNLKGNMVMGNMMVAASTSGKVMSDVKKAKKSTPAKEAAKTQKLMQMSGATQSNPMYSEDEIVHLADSFDEMWPEDEDAADAPLVGCTLELKVCPDGSSVGRTGPDCAFEPCPEPEPEAEPDVVSEDEEGADAPVACTLELKVCPDGSSVGRTGPDCAFEACPEAQSLDELATEVPFACTLEVATCSDGTVVRRRGPDCSFEPCPEGASLVTDPPVALDTEVPTQVPAVPETDIPMVACPDDVLQCSDGSWVVREGPDCSFPPCPSASATLAPTTAGTLFDAETDAPSEIEEEDSLAPVVCPDDILQCADGSEVVREGPDCEFPPCPWIESSLPPGTDVDCPDDILQCADGSEVVREGPDCEFPDCPWIEGSLPPGTDVESATLFPTTAETLADDETDDQIGEENSIAPAACPGDILQCADGSELVREGPDCEFPDCPWIAGSLPPGTDGTSDGQDTGNETDDFFLVVNDNCVNAIELEVGDTLQGTTAFASNDTEADTCGVNVEALLPEPAGFLSLQQLGVWYSIEATDTRLRASVCAELGDESSVPFIVTVYAGGDGCSDLTCAQVYNTAGCAVDWDASSDFEMYFLLVRSLVVEGAFLDTDTDLEFELTITEPVPPVNDVCEGAIELQIGDTVTSRILSGSSNTDFDGRCLGAQIDPPNPNVNVPGLWYSVVGDGGRLVASTCTEGTESGPTLLTVYSGSCENLICETADPCTAELTSTEAGRVYYILVEKVLLANRPGEFELTVDN</sequence>
<gene>
    <name evidence="3" type="ORF">SEMRO_375_G129380.1</name>
</gene>
<evidence type="ECO:0000256" key="1">
    <source>
        <dbReference type="SAM" id="MobiDB-lite"/>
    </source>
</evidence>
<comment type="caution">
    <text evidence="3">The sequence shown here is derived from an EMBL/GenBank/DDBJ whole genome shotgun (WGS) entry which is preliminary data.</text>
</comment>
<accession>A0A9N8DV46</accession>
<dbReference type="OrthoDB" id="4405280at2759"/>
<protein>
    <submittedName>
        <fullName evidence="3">PKD</fullName>
    </submittedName>
</protein>
<dbReference type="Proteomes" id="UP001153069">
    <property type="component" value="Unassembled WGS sequence"/>
</dbReference>
<proteinExistence type="predicted"/>
<feature type="compositionally biased region" description="Basic and acidic residues" evidence="1">
    <location>
        <begin position="39"/>
        <end position="69"/>
    </location>
</feature>
<feature type="region of interest" description="Disordered" evidence="1">
    <location>
        <begin position="21"/>
        <end position="83"/>
    </location>
</feature>
<evidence type="ECO:0000313" key="4">
    <source>
        <dbReference type="Proteomes" id="UP001153069"/>
    </source>
</evidence>
<feature type="compositionally biased region" description="Polar residues" evidence="1">
    <location>
        <begin position="70"/>
        <end position="82"/>
    </location>
</feature>
<feature type="compositionally biased region" description="Basic and acidic residues" evidence="1">
    <location>
        <begin position="21"/>
        <end position="32"/>
    </location>
</feature>
<evidence type="ECO:0000256" key="2">
    <source>
        <dbReference type="SAM" id="SignalP"/>
    </source>
</evidence>
<feature type="region of interest" description="Disordered" evidence="1">
    <location>
        <begin position="220"/>
        <end position="243"/>
    </location>
</feature>
<reference evidence="3" key="1">
    <citation type="submission" date="2020-06" db="EMBL/GenBank/DDBJ databases">
        <authorList>
            <consortium name="Plant Systems Biology data submission"/>
        </authorList>
    </citation>
    <scope>NUCLEOTIDE SEQUENCE</scope>
    <source>
        <strain evidence="3">D6</strain>
    </source>
</reference>
<feature type="signal peptide" evidence="2">
    <location>
        <begin position="1"/>
        <end position="20"/>
    </location>
</feature>
<dbReference type="AlphaFoldDB" id="A0A9N8DV46"/>
<organism evidence="3 4">
    <name type="scientific">Seminavis robusta</name>
    <dbReference type="NCBI Taxonomy" id="568900"/>
    <lineage>
        <taxon>Eukaryota</taxon>
        <taxon>Sar</taxon>
        <taxon>Stramenopiles</taxon>
        <taxon>Ochrophyta</taxon>
        <taxon>Bacillariophyta</taxon>
        <taxon>Bacillariophyceae</taxon>
        <taxon>Bacillariophycidae</taxon>
        <taxon>Naviculales</taxon>
        <taxon>Naviculaceae</taxon>
        <taxon>Seminavis</taxon>
    </lineage>
</organism>
<feature type="compositionally biased region" description="Acidic residues" evidence="1">
    <location>
        <begin position="109"/>
        <end position="125"/>
    </location>
</feature>
<evidence type="ECO:0000313" key="3">
    <source>
        <dbReference type="EMBL" id="CAB9509094.1"/>
    </source>
</evidence>
<keyword evidence="2" id="KW-0732">Signal</keyword>
<keyword evidence="4" id="KW-1185">Reference proteome</keyword>
<dbReference type="EMBL" id="CAICTM010000374">
    <property type="protein sequence ID" value="CAB9509094.1"/>
    <property type="molecule type" value="Genomic_DNA"/>
</dbReference>
<name>A0A9N8DV46_9STRA</name>
<feature type="region of interest" description="Disordered" evidence="1">
    <location>
        <begin position="99"/>
        <end position="126"/>
    </location>
</feature>
<feature type="chain" id="PRO_5040402924" evidence="2">
    <location>
        <begin position="21"/>
        <end position="941"/>
    </location>
</feature>
<feature type="compositionally biased region" description="Polar residues" evidence="1">
    <location>
        <begin position="234"/>
        <end position="243"/>
    </location>
</feature>